<gene>
    <name evidence="2" type="ORF">P857_286</name>
</gene>
<evidence type="ECO:0000313" key="2">
    <source>
        <dbReference type="EMBL" id="ETO91373.1"/>
    </source>
</evidence>
<protein>
    <submittedName>
        <fullName evidence="2">Uncharacterized protein</fullName>
    </submittedName>
</protein>
<keyword evidence="1" id="KW-0472">Membrane</keyword>
<keyword evidence="1" id="KW-0812">Transmembrane</keyword>
<keyword evidence="1" id="KW-1133">Transmembrane helix</keyword>
<sequence length="42" mass="5040">MLDYIEENFQDMNGVIEIFSIFLLMNIEGMLCFKFFRETLAL</sequence>
<feature type="transmembrane region" description="Helical" evidence="1">
    <location>
        <begin position="15"/>
        <end position="36"/>
    </location>
</feature>
<organism evidence="2 3">
    <name type="scientific">Candidatus Xenolissoclinum pacificiensis L6</name>
    <dbReference type="NCBI Taxonomy" id="1401685"/>
    <lineage>
        <taxon>Bacteria</taxon>
        <taxon>Pseudomonadati</taxon>
        <taxon>Pseudomonadota</taxon>
        <taxon>Alphaproteobacteria</taxon>
        <taxon>Rickettsiales</taxon>
        <taxon>Anaplasmataceae</taxon>
        <taxon>Candidatus Xenolissoclinum</taxon>
    </lineage>
</organism>
<comment type="caution">
    <text evidence="2">The sequence shown here is derived from an EMBL/GenBank/DDBJ whole genome shotgun (WGS) entry which is preliminary data.</text>
</comment>
<name>W2V1Q4_9RICK</name>
<accession>W2V1Q4</accession>
<reference evidence="2 3" key="1">
    <citation type="journal article" date="2013" name="PLoS ONE">
        <title>Bacterial endosymbiosis in a chordate host: long-term co-evolution and conservation of secondary metabolism.</title>
        <authorList>
            <person name="Kwan J.C."/>
            <person name="Schmidt E.W."/>
        </authorList>
    </citation>
    <scope>NUCLEOTIDE SEQUENCE [LARGE SCALE GENOMIC DNA]</scope>
    <source>
        <strain evidence="3">L6</strain>
    </source>
</reference>
<keyword evidence="3" id="KW-1185">Reference proteome</keyword>
<dbReference type="AlphaFoldDB" id="W2V1Q4"/>
<dbReference type="EMBL" id="AXCJ01000005">
    <property type="protein sequence ID" value="ETO91373.1"/>
    <property type="molecule type" value="Genomic_DNA"/>
</dbReference>
<dbReference type="Proteomes" id="UP000018951">
    <property type="component" value="Unassembled WGS sequence"/>
</dbReference>
<evidence type="ECO:0000313" key="3">
    <source>
        <dbReference type="Proteomes" id="UP000018951"/>
    </source>
</evidence>
<proteinExistence type="predicted"/>
<evidence type="ECO:0000256" key="1">
    <source>
        <dbReference type="SAM" id="Phobius"/>
    </source>
</evidence>